<evidence type="ECO:0000313" key="12">
    <source>
        <dbReference type="Proteomes" id="UP000789831"/>
    </source>
</evidence>
<evidence type="ECO:0000256" key="9">
    <source>
        <dbReference type="PROSITE-ProRule" id="PRU00221"/>
    </source>
</evidence>
<evidence type="ECO:0000256" key="5">
    <source>
        <dbReference type="ARBA" id="ARBA00022737"/>
    </source>
</evidence>
<evidence type="ECO:0000256" key="8">
    <source>
        <dbReference type="ARBA" id="ARBA00068146"/>
    </source>
</evidence>
<evidence type="ECO:0000256" key="7">
    <source>
        <dbReference type="ARBA" id="ARBA00023242"/>
    </source>
</evidence>
<dbReference type="GO" id="GO:0000398">
    <property type="term" value="P:mRNA splicing, via spliceosome"/>
    <property type="evidence" value="ECO:0007669"/>
    <property type="project" value="InterPro"/>
</dbReference>
<dbReference type="SMART" id="SM00320">
    <property type="entry name" value="WD40"/>
    <property type="match status" value="7"/>
</dbReference>
<feature type="repeat" description="WD" evidence="9">
    <location>
        <begin position="531"/>
        <end position="564"/>
    </location>
</feature>
<keyword evidence="12" id="KW-1185">Reference proteome</keyword>
<keyword evidence="2 9" id="KW-0853">WD repeat</keyword>
<evidence type="ECO:0000256" key="2">
    <source>
        <dbReference type="ARBA" id="ARBA00022574"/>
    </source>
</evidence>
<feature type="compositionally biased region" description="Polar residues" evidence="10">
    <location>
        <begin position="7"/>
        <end position="30"/>
    </location>
</feature>
<comment type="caution">
    <text evidence="11">The sequence shown here is derived from an EMBL/GenBank/DDBJ whole genome shotgun (WGS) entry which is preliminary data.</text>
</comment>
<protein>
    <recommendedName>
        <fullName evidence="8">Pre-mRNA-processing factor 17</fullName>
    </recommendedName>
</protein>
<dbReference type="FunFam" id="2.130.10.10:FF:000034">
    <property type="entry name" value="Pre-mRNA-processing factor 17, putative"/>
    <property type="match status" value="1"/>
</dbReference>
<evidence type="ECO:0000256" key="3">
    <source>
        <dbReference type="ARBA" id="ARBA00022664"/>
    </source>
</evidence>
<keyword evidence="6" id="KW-0508">mRNA splicing</keyword>
<dbReference type="CDD" id="cd00200">
    <property type="entry name" value="WD40"/>
    <property type="match status" value="1"/>
</dbReference>
<accession>A0A9N8YTP7</accession>
<dbReference type="PANTHER" id="PTHR43979:SF1">
    <property type="entry name" value="PRE-MRNA-PROCESSING FACTOR 17"/>
    <property type="match status" value="1"/>
</dbReference>
<dbReference type="PRINTS" id="PR00320">
    <property type="entry name" value="GPROTEINBRPT"/>
</dbReference>
<evidence type="ECO:0000313" key="11">
    <source>
        <dbReference type="EMBL" id="CAG8445953.1"/>
    </source>
</evidence>
<dbReference type="InterPro" id="IPR001680">
    <property type="entry name" value="WD40_rpt"/>
</dbReference>
<dbReference type="SUPFAM" id="SSF50978">
    <property type="entry name" value="WD40 repeat-like"/>
    <property type="match status" value="1"/>
</dbReference>
<evidence type="ECO:0000256" key="4">
    <source>
        <dbReference type="ARBA" id="ARBA00022728"/>
    </source>
</evidence>
<dbReference type="PROSITE" id="PS50082">
    <property type="entry name" value="WD_REPEATS_2"/>
    <property type="match status" value="5"/>
</dbReference>
<dbReference type="InterPro" id="IPR015943">
    <property type="entry name" value="WD40/YVTN_repeat-like_dom_sf"/>
</dbReference>
<dbReference type="PROSITE" id="PS50294">
    <property type="entry name" value="WD_REPEATS_REGION"/>
    <property type="match status" value="4"/>
</dbReference>
<evidence type="ECO:0000256" key="6">
    <source>
        <dbReference type="ARBA" id="ARBA00023187"/>
    </source>
</evidence>
<dbReference type="InterPro" id="IPR020472">
    <property type="entry name" value="WD40_PAC1"/>
</dbReference>
<feature type="repeat" description="WD" evidence="9">
    <location>
        <begin position="399"/>
        <end position="433"/>
    </location>
</feature>
<proteinExistence type="predicted"/>
<name>A0A9N8YTP7_9GLOM</name>
<evidence type="ECO:0000256" key="1">
    <source>
        <dbReference type="ARBA" id="ARBA00004123"/>
    </source>
</evidence>
<keyword evidence="4" id="KW-0747">Spliceosome</keyword>
<dbReference type="Pfam" id="PF00400">
    <property type="entry name" value="WD40"/>
    <property type="match status" value="5"/>
</dbReference>
<dbReference type="OrthoDB" id="10257301at2759"/>
<dbReference type="Proteomes" id="UP000789831">
    <property type="component" value="Unassembled WGS sequence"/>
</dbReference>
<feature type="region of interest" description="Disordered" evidence="10">
    <location>
        <begin position="1"/>
        <end position="30"/>
    </location>
</feature>
<feature type="repeat" description="WD" evidence="9">
    <location>
        <begin position="499"/>
        <end position="530"/>
    </location>
</feature>
<dbReference type="InterPro" id="IPR032847">
    <property type="entry name" value="PRPF17"/>
</dbReference>
<sequence>MNLLDEYTSSEGETSDLATSKRSATDETSSSAVKRLKVDLAPHVSLVDPKHSTGIYINPTETSISVNLPYEDLVAPVAGPNNPFNTRVVNQNVLTGHVEEQVYTEAAFRTQQRTFASFGYARDPSLIVSGEGGITGTGFVGDVEKAIALNGATIYDPMAKRTSLPKRKPKGDSGILEGENSYQGPWAGYEGENIGTAVGPLEGVVTSRIDTTKESKKQIEFGQEKTTFHGKSEFDYQGRTYMHVPLDLDVNLLGESGTQECYIPKRLIHTWSGHTKGVSAIRFFPKSAHLLLSASMDTKIKLWDFYHDRICLRTFMGHNKAVRDITFSNDGRRFLSASYDKNIKLWDTETGKCIKAFTTGKIPYVVKFNPDEDKQNIFLAGCSDKKIFDINTGEVTQEYDQHLGAVNTITFVDENRRFVTTSDDKTLRAWEFDIPVVIKYIAEPHMHSMPSVTLHPNKKWLACQSMDNQIVVYGAKDRFRIHRKKRFSGHLVAGYACQVNFSPDGRFIMSGDSEGNLCFWDWKTCKLLKKFQAHDGVVNGCEWHPHETSKVVSCSWDGLIKLWD</sequence>
<dbReference type="GO" id="GO:0003729">
    <property type="term" value="F:mRNA binding"/>
    <property type="evidence" value="ECO:0007669"/>
    <property type="project" value="TreeGrafter"/>
</dbReference>
<organism evidence="11 12">
    <name type="scientific">Ambispora gerdemannii</name>
    <dbReference type="NCBI Taxonomy" id="144530"/>
    <lineage>
        <taxon>Eukaryota</taxon>
        <taxon>Fungi</taxon>
        <taxon>Fungi incertae sedis</taxon>
        <taxon>Mucoromycota</taxon>
        <taxon>Glomeromycotina</taxon>
        <taxon>Glomeromycetes</taxon>
        <taxon>Archaeosporales</taxon>
        <taxon>Ambisporaceae</taxon>
        <taxon>Ambispora</taxon>
    </lineage>
</organism>
<keyword evidence="7" id="KW-0539">Nucleus</keyword>
<reference evidence="11" key="1">
    <citation type="submission" date="2021-06" db="EMBL/GenBank/DDBJ databases">
        <authorList>
            <person name="Kallberg Y."/>
            <person name="Tangrot J."/>
            <person name="Rosling A."/>
        </authorList>
    </citation>
    <scope>NUCLEOTIDE SEQUENCE</scope>
    <source>
        <strain evidence="11">MT106</strain>
    </source>
</reference>
<gene>
    <name evidence="11" type="ORF">AGERDE_LOCUS1413</name>
</gene>
<keyword evidence="3" id="KW-0507">mRNA processing</keyword>
<dbReference type="AlphaFoldDB" id="A0A9N8YTP7"/>
<dbReference type="EMBL" id="CAJVPL010000096">
    <property type="protein sequence ID" value="CAG8445953.1"/>
    <property type="molecule type" value="Genomic_DNA"/>
</dbReference>
<dbReference type="GO" id="GO:0071013">
    <property type="term" value="C:catalytic step 2 spliceosome"/>
    <property type="evidence" value="ECO:0007669"/>
    <property type="project" value="InterPro"/>
</dbReference>
<dbReference type="InterPro" id="IPR036322">
    <property type="entry name" value="WD40_repeat_dom_sf"/>
</dbReference>
<dbReference type="Gene3D" id="2.130.10.10">
    <property type="entry name" value="YVTN repeat-like/Quinoprotein amine dehydrogenase"/>
    <property type="match status" value="1"/>
</dbReference>
<keyword evidence="5" id="KW-0677">Repeat</keyword>
<comment type="subcellular location">
    <subcellularLocation>
        <location evidence="1">Nucleus</location>
    </subcellularLocation>
</comment>
<feature type="repeat" description="WD" evidence="9">
    <location>
        <begin position="315"/>
        <end position="356"/>
    </location>
</feature>
<feature type="repeat" description="WD" evidence="9">
    <location>
        <begin position="271"/>
        <end position="304"/>
    </location>
</feature>
<evidence type="ECO:0000256" key="10">
    <source>
        <dbReference type="SAM" id="MobiDB-lite"/>
    </source>
</evidence>
<dbReference type="PANTHER" id="PTHR43979">
    <property type="entry name" value="PRE-MRNA-PROCESSING FACTOR 17"/>
    <property type="match status" value="1"/>
</dbReference>